<dbReference type="Gene3D" id="3.40.50.300">
    <property type="entry name" value="P-loop containing nucleotide triphosphate hydrolases"/>
    <property type="match status" value="1"/>
</dbReference>
<evidence type="ECO:0000313" key="7">
    <source>
        <dbReference type="Proteomes" id="UP000228859"/>
    </source>
</evidence>
<dbReference type="CDD" id="cd03255">
    <property type="entry name" value="ABC_MJ0796_LolCDE_FtsE"/>
    <property type="match status" value="1"/>
</dbReference>
<feature type="domain" description="ABC transporter" evidence="5">
    <location>
        <begin position="1"/>
        <end position="208"/>
    </location>
</feature>
<evidence type="ECO:0000259" key="5">
    <source>
        <dbReference type="PROSITE" id="PS50893"/>
    </source>
</evidence>
<reference evidence="6 7" key="1">
    <citation type="journal article" date="2017" name="Front. Microbiol.">
        <title>Comparative Genomic Analysis of the Class Epsilonproteobacteria and Proposed Reclassification to Epsilonbacteraeota (phyl. nov.).</title>
        <authorList>
            <person name="Waite D.W."/>
            <person name="Vanwonterghem I."/>
            <person name="Rinke C."/>
            <person name="Parks D.H."/>
            <person name="Zhang Y."/>
            <person name="Takai K."/>
            <person name="Sievert S.M."/>
            <person name="Simon J."/>
            <person name="Campbell B.J."/>
            <person name="Hanson T.E."/>
            <person name="Woyke T."/>
            <person name="Klotz M.G."/>
            <person name="Hugenholtz P."/>
        </authorList>
    </citation>
    <scope>NUCLEOTIDE SEQUENCE [LARGE SCALE GENOMIC DNA]</scope>
    <source>
        <strain evidence="6">UBA12443</strain>
    </source>
</reference>
<dbReference type="GO" id="GO:0016887">
    <property type="term" value="F:ATP hydrolysis activity"/>
    <property type="evidence" value="ECO:0007669"/>
    <property type="project" value="InterPro"/>
</dbReference>
<name>A0A2D3WDN6_9BACT</name>
<comment type="caution">
    <text evidence="6">The sequence shown here is derived from an EMBL/GenBank/DDBJ whole genome shotgun (WGS) entry which is preliminary data.</text>
</comment>
<dbReference type="PROSITE" id="PS00211">
    <property type="entry name" value="ABC_TRANSPORTER_1"/>
    <property type="match status" value="1"/>
</dbReference>
<dbReference type="PANTHER" id="PTHR42798">
    <property type="entry name" value="LIPOPROTEIN-RELEASING SYSTEM ATP-BINDING PROTEIN LOLD"/>
    <property type="match status" value="1"/>
</dbReference>
<dbReference type="InterPro" id="IPR017911">
    <property type="entry name" value="MacB-like_ATP-bd"/>
</dbReference>
<dbReference type="GO" id="GO:0005524">
    <property type="term" value="F:ATP binding"/>
    <property type="evidence" value="ECO:0007669"/>
    <property type="project" value="UniProtKB-KW"/>
</dbReference>
<evidence type="ECO:0000256" key="4">
    <source>
        <dbReference type="ARBA" id="ARBA00022840"/>
    </source>
</evidence>
<dbReference type="InterPro" id="IPR003439">
    <property type="entry name" value="ABC_transporter-like_ATP-bd"/>
</dbReference>
<gene>
    <name evidence="6" type="ORF">CFH83_08235</name>
</gene>
<evidence type="ECO:0000313" key="6">
    <source>
        <dbReference type="EMBL" id="DAB38005.1"/>
    </source>
</evidence>
<organism evidence="6 7">
    <name type="scientific">Sulfuricurvum kujiense</name>
    <dbReference type="NCBI Taxonomy" id="148813"/>
    <lineage>
        <taxon>Bacteria</taxon>
        <taxon>Pseudomonadati</taxon>
        <taxon>Campylobacterota</taxon>
        <taxon>Epsilonproteobacteria</taxon>
        <taxon>Campylobacterales</taxon>
        <taxon>Sulfurimonadaceae</taxon>
        <taxon>Sulfuricurvum</taxon>
    </lineage>
</organism>
<dbReference type="EMBL" id="DLUI01000118">
    <property type="protein sequence ID" value="DAB38005.1"/>
    <property type="molecule type" value="Genomic_DNA"/>
</dbReference>
<dbReference type="PANTHER" id="PTHR42798:SF7">
    <property type="entry name" value="ALPHA-D-RIBOSE 1-METHYLPHOSPHONATE 5-TRIPHOSPHATE SYNTHASE SUBUNIT PHNL"/>
    <property type="match status" value="1"/>
</dbReference>
<dbReference type="PROSITE" id="PS50893">
    <property type="entry name" value="ABC_TRANSPORTER_2"/>
    <property type="match status" value="1"/>
</dbReference>
<comment type="similarity">
    <text evidence="1">Belongs to the ABC transporter superfamily.</text>
</comment>
<dbReference type="SUPFAM" id="SSF52540">
    <property type="entry name" value="P-loop containing nucleoside triphosphate hydrolases"/>
    <property type="match status" value="1"/>
</dbReference>
<keyword evidence="3" id="KW-0547">Nucleotide-binding</keyword>
<dbReference type="SMART" id="SM00382">
    <property type="entry name" value="AAA"/>
    <property type="match status" value="1"/>
</dbReference>
<sequence length="210" mass="23132">MKIEALGLEHFYGHEKVLNGVDIEILPGSFTAIIGESGSGKTTVLSILSTLLQPSLGSVRYDGKLLHELGNIDHFRQHNIGFVFQFHYLISYLTLRENIALAALDKTLIDPLMGSLGIERLGKRYSDEVSGGERQRAAIARALINHPSVVFADEPTGNLDTKNALGVYELFREFSHSGTGFVVASHDKKIADYADVIIEMEDGIVKQIHK</sequence>
<dbReference type="Proteomes" id="UP000228859">
    <property type="component" value="Unassembled WGS sequence"/>
</dbReference>
<evidence type="ECO:0000256" key="1">
    <source>
        <dbReference type="ARBA" id="ARBA00005417"/>
    </source>
</evidence>
<accession>A0A2D3WDN6</accession>
<keyword evidence="2" id="KW-0813">Transport</keyword>
<dbReference type="RefSeq" id="WP_294896039.1">
    <property type="nucleotide sequence ID" value="NZ_DLUI01000118.1"/>
</dbReference>
<evidence type="ECO:0000256" key="3">
    <source>
        <dbReference type="ARBA" id="ARBA00022741"/>
    </source>
</evidence>
<evidence type="ECO:0000256" key="2">
    <source>
        <dbReference type="ARBA" id="ARBA00022448"/>
    </source>
</evidence>
<dbReference type="Pfam" id="PF00005">
    <property type="entry name" value="ABC_tran"/>
    <property type="match status" value="1"/>
</dbReference>
<keyword evidence="4 6" id="KW-0067">ATP-binding</keyword>
<protein>
    <submittedName>
        <fullName evidence="6">Peptide ABC transporter ATP-binding protein</fullName>
    </submittedName>
</protein>
<proteinExistence type="inferred from homology"/>
<dbReference type="InterPro" id="IPR017871">
    <property type="entry name" value="ABC_transporter-like_CS"/>
</dbReference>
<dbReference type="AlphaFoldDB" id="A0A2D3WDN6"/>
<dbReference type="InterPro" id="IPR027417">
    <property type="entry name" value="P-loop_NTPase"/>
</dbReference>
<dbReference type="InterPro" id="IPR003593">
    <property type="entry name" value="AAA+_ATPase"/>
</dbReference>